<keyword evidence="1" id="KW-1133">Transmembrane helix</keyword>
<keyword evidence="1" id="KW-0472">Membrane</keyword>
<dbReference type="OrthoDB" id="4138492at2759"/>
<keyword evidence="1" id="KW-0812">Transmembrane</keyword>
<protein>
    <submittedName>
        <fullName evidence="2">HHR048Cp</fullName>
    </submittedName>
</protein>
<evidence type="ECO:0000256" key="1">
    <source>
        <dbReference type="SAM" id="Phobius"/>
    </source>
</evidence>
<proteinExistence type="predicted"/>
<gene>
    <name evidence="2" type="ORF">AW171_hschr84876</name>
</gene>
<dbReference type="GeneID" id="28726182"/>
<dbReference type="Proteomes" id="UP000243052">
    <property type="component" value="Chromosome viii"/>
</dbReference>
<feature type="transmembrane region" description="Helical" evidence="1">
    <location>
        <begin position="135"/>
        <end position="158"/>
    </location>
</feature>
<dbReference type="AlphaFoldDB" id="A0A109UYL7"/>
<organism evidence="2 3">
    <name type="scientific">Eremothecium sinecaudum</name>
    <dbReference type="NCBI Taxonomy" id="45286"/>
    <lineage>
        <taxon>Eukaryota</taxon>
        <taxon>Fungi</taxon>
        <taxon>Dikarya</taxon>
        <taxon>Ascomycota</taxon>
        <taxon>Saccharomycotina</taxon>
        <taxon>Saccharomycetes</taxon>
        <taxon>Saccharomycetales</taxon>
        <taxon>Saccharomycetaceae</taxon>
        <taxon>Eremothecium</taxon>
    </lineage>
</organism>
<feature type="transmembrane region" description="Helical" evidence="1">
    <location>
        <begin position="6"/>
        <end position="24"/>
    </location>
</feature>
<sequence length="552" mass="62074">MELLWLLQWTVLSVAIAWFITWFIQNIIIDVTRDLNPAVLLQQSNIAPVRKEKETAVYRNLSVPIGLPLTTGLNIAIGYKFRRGNFIDIWSRTLTKGHGKNQIGFIDGEKWPLEKVNYMAKQLHKFFIRTQVKSIGIVASVATSTGFVAATAAFMASVDGCIPQFLPCIPRKKMDLDVLVIQSWELVALLDSSEKWYKVVIVCEELPSSRIGLSGRMVSIASLFQETSGLDPEFHYSPVDDTDDGKELLRFTNSYFETTSFTHTCLVSSVASFIKSFPVQFQLRETDTLTIVTEMLEFCLSLQVWTKIFAVLLHGGSVNFICTDDLTKIDPKTSLLFVAANASGINTMLTAYLRNSNRLALSWALSLLSEGVFSTAARISDSFTKLRCVFLMNEVRDVASVSLFPLEMPKLQSNAVSRLTSHQMNQLRALFGARVIMELYSPYTIMGPFAQTNFYDYRVFPTAVDKKFTCYGSLSSSMEGKLVYTDVNPELKPANRQGMLLIRGFTIGKPLDQDRLNKTAKLAEKFESGKGWMVMVGEYGLWGKDGCFYEYK</sequence>
<dbReference type="EMBL" id="CP014248">
    <property type="protein sequence ID" value="AMD22817.1"/>
    <property type="molecule type" value="Genomic_DNA"/>
</dbReference>
<dbReference type="STRING" id="45286.A0A109UYL7"/>
<reference evidence="2 3" key="1">
    <citation type="submission" date="2016-01" db="EMBL/GenBank/DDBJ databases">
        <title>Genome sequence of the yeast Holleya sinecauda.</title>
        <authorList>
            <person name="Dietrich F.S."/>
        </authorList>
    </citation>
    <scope>NUCLEOTIDE SEQUENCE [LARGE SCALE GENOMIC DNA]</scope>
    <source>
        <strain evidence="2 3">ATCC 58844</strain>
    </source>
</reference>
<evidence type="ECO:0000313" key="3">
    <source>
        <dbReference type="Proteomes" id="UP000243052"/>
    </source>
</evidence>
<keyword evidence="3" id="KW-1185">Reference proteome</keyword>
<evidence type="ECO:0000313" key="2">
    <source>
        <dbReference type="EMBL" id="AMD22817.1"/>
    </source>
</evidence>
<accession>A0A109UYL7</accession>
<name>A0A109UYL7_9SACH</name>
<dbReference type="RefSeq" id="XP_017989813.1">
    <property type="nucleotide sequence ID" value="XM_018134324.1"/>
</dbReference>